<feature type="region of interest" description="Disordered" evidence="1">
    <location>
        <begin position="1"/>
        <end position="59"/>
    </location>
</feature>
<sequence>MSSMVTRFLGKGKKSDNTAPQQQQPPTKKKLTKGVGSKSGPGGSSHALPPQGPPPAPVF</sequence>
<dbReference type="EMBL" id="LXQA010697104">
    <property type="protein sequence ID" value="MCI66519.1"/>
    <property type="molecule type" value="Genomic_DNA"/>
</dbReference>
<proteinExistence type="predicted"/>
<feature type="compositionally biased region" description="Pro residues" evidence="1">
    <location>
        <begin position="50"/>
        <end position="59"/>
    </location>
</feature>
<comment type="caution">
    <text evidence="2">The sequence shown here is derived from an EMBL/GenBank/DDBJ whole genome shotgun (WGS) entry which is preliminary data.</text>
</comment>
<protein>
    <submittedName>
        <fullName evidence="2">Uncharacterized protein</fullName>
    </submittedName>
</protein>
<evidence type="ECO:0000313" key="2">
    <source>
        <dbReference type="EMBL" id="MCI66519.1"/>
    </source>
</evidence>
<accession>A0A392TZP0</accession>
<organism evidence="2 3">
    <name type="scientific">Trifolium medium</name>
    <dbReference type="NCBI Taxonomy" id="97028"/>
    <lineage>
        <taxon>Eukaryota</taxon>
        <taxon>Viridiplantae</taxon>
        <taxon>Streptophyta</taxon>
        <taxon>Embryophyta</taxon>
        <taxon>Tracheophyta</taxon>
        <taxon>Spermatophyta</taxon>
        <taxon>Magnoliopsida</taxon>
        <taxon>eudicotyledons</taxon>
        <taxon>Gunneridae</taxon>
        <taxon>Pentapetalae</taxon>
        <taxon>rosids</taxon>
        <taxon>fabids</taxon>
        <taxon>Fabales</taxon>
        <taxon>Fabaceae</taxon>
        <taxon>Papilionoideae</taxon>
        <taxon>50 kb inversion clade</taxon>
        <taxon>NPAAA clade</taxon>
        <taxon>Hologalegina</taxon>
        <taxon>IRL clade</taxon>
        <taxon>Trifolieae</taxon>
        <taxon>Trifolium</taxon>
    </lineage>
</organism>
<reference evidence="2 3" key="1">
    <citation type="journal article" date="2018" name="Front. Plant Sci.">
        <title>Red Clover (Trifolium pratense) and Zigzag Clover (T. medium) - A Picture of Genomic Similarities and Differences.</title>
        <authorList>
            <person name="Dluhosova J."/>
            <person name="Istvanek J."/>
            <person name="Nedelnik J."/>
            <person name="Repkova J."/>
        </authorList>
    </citation>
    <scope>NUCLEOTIDE SEQUENCE [LARGE SCALE GENOMIC DNA]</scope>
    <source>
        <strain evidence="3">cv. 10/8</strain>
        <tissue evidence="2">Leaf</tissue>
    </source>
</reference>
<keyword evidence="3" id="KW-1185">Reference proteome</keyword>
<name>A0A392TZP0_9FABA</name>
<evidence type="ECO:0000313" key="3">
    <source>
        <dbReference type="Proteomes" id="UP000265520"/>
    </source>
</evidence>
<dbReference type="AlphaFoldDB" id="A0A392TZP0"/>
<dbReference type="Proteomes" id="UP000265520">
    <property type="component" value="Unassembled WGS sequence"/>
</dbReference>
<feature type="non-terminal residue" evidence="2">
    <location>
        <position position="59"/>
    </location>
</feature>
<evidence type="ECO:0000256" key="1">
    <source>
        <dbReference type="SAM" id="MobiDB-lite"/>
    </source>
</evidence>